<feature type="domain" description="ABC transporter" evidence="5">
    <location>
        <begin position="1"/>
        <end position="238"/>
    </location>
</feature>
<dbReference type="PROSITE" id="PS50893">
    <property type="entry name" value="ABC_TRANSPORTER_2"/>
    <property type="match status" value="1"/>
</dbReference>
<dbReference type="SMART" id="SM00382">
    <property type="entry name" value="AAA"/>
    <property type="match status" value="1"/>
</dbReference>
<evidence type="ECO:0000259" key="5">
    <source>
        <dbReference type="PROSITE" id="PS50893"/>
    </source>
</evidence>
<dbReference type="PANTHER" id="PTHR42794:SF1">
    <property type="entry name" value="HEMIN IMPORT ATP-BINDING PROTEIN HMUV"/>
    <property type="match status" value="1"/>
</dbReference>
<dbReference type="PROSITE" id="PS00211">
    <property type="entry name" value="ABC_TRANSPORTER_1"/>
    <property type="match status" value="1"/>
</dbReference>
<dbReference type="InterPro" id="IPR017871">
    <property type="entry name" value="ABC_transporter-like_CS"/>
</dbReference>
<keyword evidence="7" id="KW-1185">Reference proteome</keyword>
<dbReference type="PANTHER" id="PTHR42794">
    <property type="entry name" value="HEMIN IMPORT ATP-BINDING PROTEIN HMUV"/>
    <property type="match status" value="1"/>
</dbReference>
<evidence type="ECO:0000313" key="6">
    <source>
        <dbReference type="EMBL" id="MFC0522732.1"/>
    </source>
</evidence>
<keyword evidence="1" id="KW-0813">Transport</keyword>
<comment type="caution">
    <text evidence="6">The sequence shown here is derived from an EMBL/GenBank/DDBJ whole genome shotgun (WGS) entry which is preliminary data.</text>
</comment>
<dbReference type="InterPro" id="IPR003593">
    <property type="entry name" value="AAA+_ATPase"/>
</dbReference>
<reference evidence="6 7" key="1">
    <citation type="submission" date="2024-09" db="EMBL/GenBank/DDBJ databases">
        <authorList>
            <person name="Sun Q."/>
            <person name="Mori K."/>
        </authorList>
    </citation>
    <scope>NUCLEOTIDE SEQUENCE [LARGE SCALE GENOMIC DNA]</scope>
    <source>
        <strain evidence="6 7">NCAIM B.02529</strain>
    </source>
</reference>
<dbReference type="InterPro" id="IPR027417">
    <property type="entry name" value="P-loop_NTPase"/>
</dbReference>
<protein>
    <submittedName>
        <fullName evidence="6">Adenosylcobinamide amidohydrolase</fullName>
    </submittedName>
</protein>
<gene>
    <name evidence="6" type="ORF">ACFFGV_03900</name>
</gene>
<dbReference type="Pfam" id="PF01955">
    <property type="entry name" value="CbiZ"/>
    <property type="match status" value="1"/>
</dbReference>
<dbReference type="Proteomes" id="UP001589836">
    <property type="component" value="Unassembled WGS sequence"/>
</dbReference>
<name>A0ABV6LK11_9BACI</name>
<evidence type="ECO:0000256" key="3">
    <source>
        <dbReference type="ARBA" id="ARBA00022840"/>
    </source>
</evidence>
<dbReference type="Pfam" id="PF00005">
    <property type="entry name" value="ABC_tran"/>
    <property type="match status" value="1"/>
</dbReference>
<dbReference type="EMBL" id="JBHLTP010000003">
    <property type="protein sequence ID" value="MFC0522732.1"/>
    <property type="molecule type" value="Genomic_DNA"/>
</dbReference>
<dbReference type="SUPFAM" id="SSF52540">
    <property type="entry name" value="P-loop containing nucleoside triphosphate hydrolases"/>
    <property type="match status" value="1"/>
</dbReference>
<dbReference type="InterPro" id="IPR003439">
    <property type="entry name" value="ABC_transporter-like_ATP-bd"/>
</dbReference>
<keyword evidence="3" id="KW-0067">ATP-binding</keyword>
<accession>A0ABV6LK11</accession>
<proteinExistence type="predicted"/>
<dbReference type="InterPro" id="IPR002808">
    <property type="entry name" value="AdoCbi_amidolase"/>
</dbReference>
<sequence>MIEASHLYAGYDTYVVKDVSFSVHKGEMFGILGPNGSGKTTLLKAINRTISNAQGDISIEGVSVTSLSSKQIAQKMAVLPQHQDISFSFTVEQTVLMGRYPYQRGLFKQWTKEDYELVEKVMNQTGIASFRHQTIQALSGGERQRVFLAQALAQQPDILLLDEPTNHLDFSYQKQMLDALKEWSIQEKLTVIAIFHDLNLASLYCDRLLLLNDGTIHALNTPEEIMKEETLQYIYQSTIKVNANPHLAKPLMHVVPHYTDIHGKSHIERSRLLITDQHIHYHSPKPLKCYSSAVMNAGFGWYEDFLNVHVDKSFSMEDPLDYVKAYAEGEGMPIHHTVGMMTAAHLKDGSYRYRTEDGVTLLVVVTAGTSNAVDVVHGNQHVSDCHAGTINTWIFVDGVLAEEAYIQSIMTATEAKVRALVELDIRDAVTGTLATGTSTDSTLIASTQEGKTLAYGGPISLLGKMIGTAVYEATKEAIEQYQYRVGNSQ</sequence>
<keyword evidence="4" id="KW-1278">Translocase</keyword>
<dbReference type="CDD" id="cd03214">
    <property type="entry name" value="ABC_Iron-Siderophores_B12_Hemin"/>
    <property type="match status" value="1"/>
</dbReference>
<evidence type="ECO:0000256" key="4">
    <source>
        <dbReference type="ARBA" id="ARBA00022967"/>
    </source>
</evidence>
<organism evidence="6 7">
    <name type="scientific">Pontibacillus salicampi</name>
    <dbReference type="NCBI Taxonomy" id="1449801"/>
    <lineage>
        <taxon>Bacteria</taxon>
        <taxon>Bacillati</taxon>
        <taxon>Bacillota</taxon>
        <taxon>Bacilli</taxon>
        <taxon>Bacillales</taxon>
        <taxon>Bacillaceae</taxon>
        <taxon>Pontibacillus</taxon>
    </lineage>
</organism>
<evidence type="ECO:0000256" key="1">
    <source>
        <dbReference type="ARBA" id="ARBA00022448"/>
    </source>
</evidence>
<evidence type="ECO:0000256" key="2">
    <source>
        <dbReference type="ARBA" id="ARBA00022741"/>
    </source>
</evidence>
<dbReference type="RefSeq" id="WP_377345260.1">
    <property type="nucleotide sequence ID" value="NZ_JBHLTP010000003.1"/>
</dbReference>
<evidence type="ECO:0000313" key="7">
    <source>
        <dbReference type="Proteomes" id="UP001589836"/>
    </source>
</evidence>
<dbReference type="Gene3D" id="3.40.50.300">
    <property type="entry name" value="P-loop containing nucleotide triphosphate hydrolases"/>
    <property type="match status" value="1"/>
</dbReference>
<keyword evidence="2" id="KW-0547">Nucleotide-binding</keyword>